<protein>
    <submittedName>
        <fullName evidence="4">Class I SAM-dependent DNA methyltransferase</fullName>
    </submittedName>
</protein>
<keyword evidence="1 4" id="KW-0489">Methyltransferase</keyword>
<proteinExistence type="predicted"/>
<organism evidence="4 5">
    <name type="scientific">Actinoplanes sichuanensis</name>
    <dbReference type="NCBI Taxonomy" id="512349"/>
    <lineage>
        <taxon>Bacteria</taxon>
        <taxon>Bacillati</taxon>
        <taxon>Actinomycetota</taxon>
        <taxon>Actinomycetes</taxon>
        <taxon>Micromonosporales</taxon>
        <taxon>Micromonosporaceae</taxon>
        <taxon>Actinoplanes</taxon>
    </lineage>
</organism>
<dbReference type="GO" id="GO:0032259">
    <property type="term" value="P:methylation"/>
    <property type="evidence" value="ECO:0007669"/>
    <property type="project" value="UniProtKB-KW"/>
</dbReference>
<dbReference type="Gene3D" id="3.40.50.150">
    <property type="entry name" value="Vaccinia Virus protein VP39"/>
    <property type="match status" value="1"/>
</dbReference>
<dbReference type="PANTHER" id="PTHR43861:SF1">
    <property type="entry name" value="TRANS-ACONITATE 2-METHYLTRANSFERASE"/>
    <property type="match status" value="1"/>
</dbReference>
<keyword evidence="2" id="KW-0808">Transferase</keyword>
<evidence type="ECO:0000256" key="2">
    <source>
        <dbReference type="ARBA" id="ARBA00022679"/>
    </source>
</evidence>
<gene>
    <name evidence="4" type="ORF">ACFQ5G_46790</name>
</gene>
<keyword evidence="5" id="KW-1185">Reference proteome</keyword>
<dbReference type="PANTHER" id="PTHR43861">
    <property type="entry name" value="TRANS-ACONITATE 2-METHYLTRANSFERASE-RELATED"/>
    <property type="match status" value="1"/>
</dbReference>
<dbReference type="RefSeq" id="WP_317794613.1">
    <property type="nucleotide sequence ID" value="NZ_AP028461.1"/>
</dbReference>
<dbReference type="CDD" id="cd02440">
    <property type="entry name" value="AdoMet_MTases"/>
    <property type="match status" value="1"/>
</dbReference>
<dbReference type="Pfam" id="PF13649">
    <property type="entry name" value="Methyltransf_25"/>
    <property type="match status" value="1"/>
</dbReference>
<dbReference type="EMBL" id="JBHTMK010000063">
    <property type="protein sequence ID" value="MFD1372883.1"/>
    <property type="molecule type" value="Genomic_DNA"/>
</dbReference>
<name>A0ABW4ASD8_9ACTN</name>
<evidence type="ECO:0000313" key="5">
    <source>
        <dbReference type="Proteomes" id="UP001597183"/>
    </source>
</evidence>
<accession>A0ABW4ASD8</accession>
<dbReference type="Proteomes" id="UP001597183">
    <property type="component" value="Unassembled WGS sequence"/>
</dbReference>
<reference evidence="5" key="1">
    <citation type="journal article" date="2019" name="Int. J. Syst. Evol. Microbiol.">
        <title>The Global Catalogue of Microorganisms (GCM) 10K type strain sequencing project: providing services to taxonomists for standard genome sequencing and annotation.</title>
        <authorList>
            <consortium name="The Broad Institute Genomics Platform"/>
            <consortium name="The Broad Institute Genome Sequencing Center for Infectious Disease"/>
            <person name="Wu L."/>
            <person name="Ma J."/>
        </authorList>
    </citation>
    <scope>NUCLEOTIDE SEQUENCE [LARGE SCALE GENOMIC DNA]</scope>
    <source>
        <strain evidence="5">CCM 7526</strain>
    </source>
</reference>
<evidence type="ECO:0000313" key="4">
    <source>
        <dbReference type="EMBL" id="MFD1372883.1"/>
    </source>
</evidence>
<comment type="caution">
    <text evidence="4">The sequence shown here is derived from an EMBL/GenBank/DDBJ whole genome shotgun (WGS) entry which is preliminary data.</text>
</comment>
<dbReference type="GO" id="GO:0008168">
    <property type="term" value="F:methyltransferase activity"/>
    <property type="evidence" value="ECO:0007669"/>
    <property type="project" value="UniProtKB-KW"/>
</dbReference>
<sequence>MRVPDWIDDTRSSYDTVAVSYADMLRGRLAEEPFQRGILGLFVELVRGRGPVADVGCGPGRITGFLAEAGLDVFGVDLSPGMVAVARRDFPGLRFEVGSMTGLQVADGSLGGVLAWFSLIHVPDEAVPGVLAEFRRVLAPGGVVMIGFHAGEGVRHKTEGYGGHRMNVLVHLRSAARVAGWLAEAGFTVEGELVHRPDPRTEGAFVFAHR</sequence>
<dbReference type="SUPFAM" id="SSF53335">
    <property type="entry name" value="S-adenosyl-L-methionine-dependent methyltransferases"/>
    <property type="match status" value="1"/>
</dbReference>
<dbReference type="InterPro" id="IPR041698">
    <property type="entry name" value="Methyltransf_25"/>
</dbReference>
<evidence type="ECO:0000256" key="1">
    <source>
        <dbReference type="ARBA" id="ARBA00022603"/>
    </source>
</evidence>
<evidence type="ECO:0000259" key="3">
    <source>
        <dbReference type="Pfam" id="PF13649"/>
    </source>
</evidence>
<dbReference type="InterPro" id="IPR029063">
    <property type="entry name" value="SAM-dependent_MTases_sf"/>
</dbReference>
<feature type="domain" description="Methyltransferase" evidence="3">
    <location>
        <begin position="52"/>
        <end position="142"/>
    </location>
</feature>